<organism evidence="1 2">
    <name type="scientific">Heterorhabditis bacteriophora</name>
    <name type="common">Entomopathogenic nematode worm</name>
    <dbReference type="NCBI Taxonomy" id="37862"/>
    <lineage>
        <taxon>Eukaryota</taxon>
        <taxon>Metazoa</taxon>
        <taxon>Ecdysozoa</taxon>
        <taxon>Nematoda</taxon>
        <taxon>Chromadorea</taxon>
        <taxon>Rhabditida</taxon>
        <taxon>Rhabditina</taxon>
        <taxon>Rhabditomorpha</taxon>
        <taxon>Strongyloidea</taxon>
        <taxon>Heterorhabditidae</taxon>
        <taxon>Heterorhabditis</taxon>
    </lineage>
</organism>
<evidence type="ECO:0000313" key="2">
    <source>
        <dbReference type="WBParaSite" id="Hba_05845"/>
    </source>
</evidence>
<dbReference type="Proteomes" id="UP000095283">
    <property type="component" value="Unplaced"/>
</dbReference>
<reference evidence="2" key="1">
    <citation type="submission" date="2016-11" db="UniProtKB">
        <authorList>
            <consortium name="WormBaseParasite"/>
        </authorList>
    </citation>
    <scope>IDENTIFICATION</scope>
</reference>
<evidence type="ECO:0000313" key="1">
    <source>
        <dbReference type="Proteomes" id="UP000095283"/>
    </source>
</evidence>
<protein>
    <submittedName>
        <fullName evidence="2">Uncharacterized protein</fullName>
    </submittedName>
</protein>
<dbReference type="WBParaSite" id="Hba_05845">
    <property type="protein sequence ID" value="Hba_05845"/>
    <property type="gene ID" value="Hba_05845"/>
</dbReference>
<sequence>MSTIGVEVLKYRCTFIHILFLNFSSLLGKKI</sequence>
<proteinExistence type="predicted"/>
<name>A0A1I7WL47_HETBA</name>
<keyword evidence="1" id="KW-1185">Reference proteome</keyword>
<accession>A0A1I7WL47</accession>
<dbReference type="AlphaFoldDB" id="A0A1I7WL47"/>